<protein>
    <submittedName>
        <fullName evidence="2">Uncharacterized protein</fullName>
    </submittedName>
</protein>
<dbReference type="AlphaFoldDB" id="A0A6V8NVB9"/>
<evidence type="ECO:0000313" key="2">
    <source>
        <dbReference type="EMBL" id="GFP24208.1"/>
    </source>
</evidence>
<feature type="non-terminal residue" evidence="2">
    <location>
        <position position="1"/>
    </location>
</feature>
<keyword evidence="1" id="KW-0472">Membrane</keyword>
<accession>A0A6V8NVB9</accession>
<proteinExistence type="predicted"/>
<gene>
    <name evidence="2" type="ORF">HKBW3S09_01674</name>
</gene>
<evidence type="ECO:0000313" key="3">
    <source>
        <dbReference type="Proteomes" id="UP000585609"/>
    </source>
</evidence>
<reference evidence="2 3" key="1">
    <citation type="journal article" date="2020" name="Front. Microbiol.">
        <title>Single-cell genomics of novel Actinobacteria with the Wood-Ljungdahl pathway discovered in a serpentinizing system.</title>
        <authorList>
            <person name="Merino N."/>
            <person name="Kawai M."/>
            <person name="Boyd E.S."/>
            <person name="Colman D.R."/>
            <person name="McGlynn S.E."/>
            <person name="Nealson K.H."/>
            <person name="Kurokawa K."/>
            <person name="Hongoh Y."/>
        </authorList>
    </citation>
    <scope>NUCLEOTIDE SEQUENCE [LARGE SCALE GENOMIC DNA]</scope>
    <source>
        <strain evidence="2 3">S09_30</strain>
    </source>
</reference>
<keyword evidence="1" id="KW-1133">Transmembrane helix</keyword>
<feature type="transmembrane region" description="Helical" evidence="1">
    <location>
        <begin position="12"/>
        <end position="32"/>
    </location>
</feature>
<keyword evidence="1" id="KW-0812">Transmembrane</keyword>
<sequence length="34" mass="3556">IKEIALHIELRFLSIAVGLIVGLGVEPASILATV</sequence>
<name>A0A6V8NVB9_9ACTN</name>
<comment type="caution">
    <text evidence="2">The sequence shown here is derived from an EMBL/GenBank/DDBJ whole genome shotgun (WGS) entry which is preliminary data.</text>
</comment>
<evidence type="ECO:0000256" key="1">
    <source>
        <dbReference type="SAM" id="Phobius"/>
    </source>
</evidence>
<organism evidence="2 3">
    <name type="scientific">Candidatus Hakubella thermalkaliphila</name>
    <dbReference type="NCBI Taxonomy" id="2754717"/>
    <lineage>
        <taxon>Bacteria</taxon>
        <taxon>Bacillati</taxon>
        <taxon>Actinomycetota</taxon>
        <taxon>Actinomycetota incertae sedis</taxon>
        <taxon>Candidatus Hakubellales</taxon>
        <taxon>Candidatus Hakubellaceae</taxon>
        <taxon>Candidatus Hakubella</taxon>
    </lineage>
</organism>
<dbReference type="EMBL" id="BLRW01000406">
    <property type="protein sequence ID" value="GFP24208.1"/>
    <property type="molecule type" value="Genomic_DNA"/>
</dbReference>
<dbReference type="Proteomes" id="UP000585609">
    <property type="component" value="Unassembled WGS sequence"/>
</dbReference>